<gene>
    <name evidence="2" type="ORF">HYQ43_13255</name>
</gene>
<keyword evidence="1" id="KW-0812">Transmembrane</keyword>
<keyword evidence="1" id="KW-0472">Membrane</keyword>
<name>A0A7H9BVL2_PARPN</name>
<feature type="transmembrane region" description="Helical" evidence="1">
    <location>
        <begin position="41"/>
        <end position="61"/>
    </location>
</feature>
<reference evidence="2 3" key="1">
    <citation type="submission" date="2020-07" db="EMBL/GenBank/DDBJ databases">
        <title>The complete genome of Paracoccus pantotrophus ACCC 10489.</title>
        <authorList>
            <person name="Si Y."/>
        </authorList>
    </citation>
    <scope>NUCLEOTIDE SEQUENCE [LARGE SCALE GENOMIC DNA]</scope>
    <source>
        <strain evidence="2 3">ACCC10489</strain>
    </source>
</reference>
<proteinExistence type="predicted"/>
<dbReference type="Proteomes" id="UP000509322">
    <property type="component" value="Chromosome 2"/>
</dbReference>
<keyword evidence="1" id="KW-1133">Transmembrane helix</keyword>
<protein>
    <submittedName>
        <fullName evidence="2">Uncharacterized protein</fullName>
    </submittedName>
</protein>
<feature type="transmembrane region" description="Helical" evidence="1">
    <location>
        <begin position="73"/>
        <end position="93"/>
    </location>
</feature>
<dbReference type="RefSeq" id="WP_024845573.1">
    <property type="nucleotide sequence ID" value="NZ_CP038203.1"/>
</dbReference>
<sequence length="96" mass="10768">MPFTAIVNSLGSLLFILLVAHSTSYQEANWPAGRVVHVRDWVVHATYALGAALLWMAVVPVRDERRRAFLAAWFPWACWALLIVGVVIMPMFFPAS</sequence>
<dbReference type="AlphaFoldDB" id="A0A7H9BVL2"/>
<evidence type="ECO:0000256" key="1">
    <source>
        <dbReference type="SAM" id="Phobius"/>
    </source>
</evidence>
<evidence type="ECO:0000313" key="2">
    <source>
        <dbReference type="EMBL" id="QLH15193.1"/>
    </source>
</evidence>
<accession>A0A7H9BVL2</accession>
<evidence type="ECO:0000313" key="3">
    <source>
        <dbReference type="Proteomes" id="UP000509322"/>
    </source>
</evidence>
<dbReference type="EMBL" id="CP058690">
    <property type="protein sequence ID" value="QLH15193.1"/>
    <property type="molecule type" value="Genomic_DNA"/>
</dbReference>
<organism evidence="2 3">
    <name type="scientific">Paracoccus pantotrophus</name>
    <name type="common">Thiosphaera pantotropha</name>
    <dbReference type="NCBI Taxonomy" id="82367"/>
    <lineage>
        <taxon>Bacteria</taxon>
        <taxon>Pseudomonadati</taxon>
        <taxon>Pseudomonadota</taxon>
        <taxon>Alphaproteobacteria</taxon>
        <taxon>Rhodobacterales</taxon>
        <taxon>Paracoccaceae</taxon>
        <taxon>Paracoccus</taxon>
    </lineage>
</organism>